<evidence type="ECO:0000313" key="2">
    <source>
        <dbReference type="Proteomes" id="UP000616151"/>
    </source>
</evidence>
<comment type="caution">
    <text evidence="1">The sequence shown here is derived from an EMBL/GenBank/DDBJ whole genome shotgun (WGS) entry which is preliminary data.</text>
</comment>
<proteinExistence type="predicted"/>
<name>A0ACC5R2P6_9HYPH</name>
<accession>A0ACC5R2P6</accession>
<keyword evidence="2" id="KW-1185">Reference proteome</keyword>
<reference evidence="1" key="1">
    <citation type="submission" date="2021-01" db="EMBL/GenBank/DDBJ databases">
        <authorList>
            <person name="Sun Q."/>
        </authorList>
    </citation>
    <scope>NUCLEOTIDE SEQUENCE</scope>
    <source>
        <strain evidence="1">YIM B02566</strain>
    </source>
</reference>
<dbReference type="Proteomes" id="UP000616151">
    <property type="component" value="Unassembled WGS sequence"/>
</dbReference>
<protein>
    <submittedName>
        <fullName evidence="1">Carbon monoxide dehydrogenase subunit G</fullName>
    </submittedName>
</protein>
<sequence>MKMSGEEIIPASREAVWKALNDPDILKQAIPGCEAITKHSDTELEAKVMVKVGPVKASFTGNVNLTDLNPPASYRISGEGKGIAGLANGGADVRLEEVEGGTKLSYDVDAQVGGKLAMLGSRLIDSTARSLATQFFDKFAKIVGGVPDEEEAKEA</sequence>
<gene>
    <name evidence="1" type="ORF">JHL16_11110</name>
</gene>
<organism evidence="1 2">
    <name type="scientific">Taklimakanibacter albus</name>
    <dbReference type="NCBI Taxonomy" id="2800327"/>
    <lineage>
        <taxon>Bacteria</taxon>
        <taxon>Pseudomonadati</taxon>
        <taxon>Pseudomonadota</taxon>
        <taxon>Alphaproteobacteria</taxon>
        <taxon>Hyphomicrobiales</taxon>
        <taxon>Aestuariivirgaceae</taxon>
        <taxon>Taklimakanibacter</taxon>
    </lineage>
</organism>
<dbReference type="EMBL" id="JAENHL010000006">
    <property type="protein sequence ID" value="MBK1866904.1"/>
    <property type="molecule type" value="Genomic_DNA"/>
</dbReference>
<evidence type="ECO:0000313" key="1">
    <source>
        <dbReference type="EMBL" id="MBK1866904.1"/>
    </source>
</evidence>